<evidence type="ECO:0000259" key="1">
    <source>
        <dbReference type="Pfam" id="PF04015"/>
    </source>
</evidence>
<proteinExistence type="predicted"/>
<sequence length="302" mass="32096">MTRRDFLKMGAGVVVASLLPKTLFTTTEGASGPLIGVARGESPNLVKTALDAIGGVNKFVKHGDKVCIKPNISFAANIDCGATTSPEIVKQVVELCLDAGASKIILLDHTIQNPQLCVEESKIEEAIIDKDRVNLLTLTKERQFGEVQIPQGSELHSVKIAKILQTADTFINLPTAKSHSATGVSLGIKSLMGLVWDRGALHRVNLHRAIAELGTVMKPDVTIVDATRVLTTGGPGGPGKSVKLNTVITGTDPVAVDSYCVGVTQWYNKSWTGSSVKYIVAASELGLGEIDTSKMRITEIDV</sequence>
<dbReference type="Pfam" id="PF04015">
    <property type="entry name" value="DUF362"/>
    <property type="match status" value="1"/>
</dbReference>
<dbReference type="EMBL" id="LJNI01000029">
    <property type="protein sequence ID" value="KPJ73766.1"/>
    <property type="molecule type" value="Genomic_DNA"/>
</dbReference>
<evidence type="ECO:0000313" key="3">
    <source>
        <dbReference type="Proteomes" id="UP000051012"/>
    </source>
</evidence>
<protein>
    <recommendedName>
        <fullName evidence="1">DUF362 domain-containing protein</fullName>
    </recommendedName>
</protein>
<gene>
    <name evidence="2" type="ORF">AMJ52_03270</name>
</gene>
<dbReference type="AlphaFoldDB" id="A0A0S7YGI0"/>
<evidence type="ECO:0000313" key="2">
    <source>
        <dbReference type="EMBL" id="KPJ73766.1"/>
    </source>
</evidence>
<accession>A0A0S7YGI0</accession>
<comment type="caution">
    <text evidence="2">The sequence shown here is derived from an EMBL/GenBank/DDBJ whole genome shotgun (WGS) entry which is preliminary data.</text>
</comment>
<name>A0A0S7YGI0_UNCT6</name>
<dbReference type="Proteomes" id="UP000051012">
    <property type="component" value="Unassembled WGS sequence"/>
</dbReference>
<organism evidence="2 3">
    <name type="scientific">candidate division TA06 bacterium DG_78</name>
    <dbReference type="NCBI Taxonomy" id="1703772"/>
    <lineage>
        <taxon>Bacteria</taxon>
        <taxon>Bacteria division TA06</taxon>
    </lineage>
</organism>
<reference evidence="2 3" key="1">
    <citation type="journal article" date="2015" name="Microbiome">
        <title>Genomic resolution of linkages in carbon, nitrogen, and sulfur cycling among widespread estuary sediment bacteria.</title>
        <authorList>
            <person name="Baker B.J."/>
            <person name="Lazar C.S."/>
            <person name="Teske A.P."/>
            <person name="Dick G.J."/>
        </authorList>
    </citation>
    <scope>NUCLEOTIDE SEQUENCE [LARGE SCALE GENOMIC DNA]</scope>
    <source>
        <strain evidence="2">DG_78</strain>
    </source>
</reference>
<dbReference type="InterPro" id="IPR007160">
    <property type="entry name" value="DUF362"/>
</dbReference>
<feature type="domain" description="DUF362" evidence="1">
    <location>
        <begin position="66"/>
        <end position="261"/>
    </location>
</feature>